<dbReference type="GO" id="GO:0005975">
    <property type="term" value="P:carbohydrate metabolic process"/>
    <property type="evidence" value="ECO:0007669"/>
    <property type="project" value="InterPro"/>
</dbReference>
<dbReference type="InterPro" id="IPR016055">
    <property type="entry name" value="A-D-PHexomutase_a/b/a-I/II/III"/>
</dbReference>
<evidence type="ECO:0000256" key="4">
    <source>
        <dbReference type="ARBA" id="ARBA00023235"/>
    </source>
</evidence>
<dbReference type="PROSITE" id="PS00710">
    <property type="entry name" value="PGM_PMM"/>
    <property type="match status" value="1"/>
</dbReference>
<comment type="caution">
    <text evidence="6">The sequence shown here is derived from an EMBL/GenBank/DDBJ whole genome shotgun (WGS) entry which is preliminary data.</text>
</comment>
<evidence type="ECO:0000259" key="5">
    <source>
        <dbReference type="Pfam" id="PF02878"/>
    </source>
</evidence>
<dbReference type="EC" id="5.4.2.2" evidence="6"/>
<organism evidence="6">
    <name type="scientific">bioreactor metagenome</name>
    <dbReference type="NCBI Taxonomy" id="1076179"/>
    <lineage>
        <taxon>unclassified sequences</taxon>
        <taxon>metagenomes</taxon>
        <taxon>ecological metagenomes</taxon>
    </lineage>
</organism>
<proteinExistence type="inferred from homology"/>
<evidence type="ECO:0000256" key="3">
    <source>
        <dbReference type="ARBA" id="ARBA00022842"/>
    </source>
</evidence>
<dbReference type="InterPro" id="IPR016066">
    <property type="entry name" value="A-D-PHexomutase_CS"/>
</dbReference>
<dbReference type="SUPFAM" id="SSF53738">
    <property type="entry name" value="Phosphoglucomutase, first 3 domains"/>
    <property type="match status" value="1"/>
</dbReference>
<evidence type="ECO:0000256" key="2">
    <source>
        <dbReference type="ARBA" id="ARBA00022723"/>
    </source>
</evidence>
<gene>
    <name evidence="6" type="primary">pgcA_30</name>
    <name evidence="6" type="ORF">SDC9_156788</name>
</gene>
<dbReference type="AlphaFoldDB" id="A0A645F564"/>
<dbReference type="GO" id="GO:0000287">
    <property type="term" value="F:magnesium ion binding"/>
    <property type="evidence" value="ECO:0007669"/>
    <property type="project" value="InterPro"/>
</dbReference>
<accession>A0A645F564</accession>
<dbReference type="GO" id="GO:0006166">
    <property type="term" value="P:purine ribonucleoside salvage"/>
    <property type="evidence" value="ECO:0007669"/>
    <property type="project" value="TreeGrafter"/>
</dbReference>
<comment type="similarity">
    <text evidence="1">Belongs to the phosphohexose mutase family.</text>
</comment>
<keyword evidence="3" id="KW-0460">Magnesium</keyword>
<keyword evidence="2" id="KW-0479">Metal-binding</keyword>
<evidence type="ECO:0000313" key="6">
    <source>
        <dbReference type="EMBL" id="MPN09498.1"/>
    </source>
</evidence>
<dbReference type="Pfam" id="PF02878">
    <property type="entry name" value="PGM_PMM_I"/>
    <property type="match status" value="1"/>
</dbReference>
<dbReference type="Gene3D" id="3.40.120.10">
    <property type="entry name" value="Alpha-D-Glucose-1,6-Bisphosphate, subunit A, domain 3"/>
    <property type="match status" value="1"/>
</dbReference>
<dbReference type="InterPro" id="IPR005844">
    <property type="entry name" value="A-D-PHexomutase_a/b/a-I"/>
</dbReference>
<dbReference type="EMBL" id="VSSQ01055609">
    <property type="protein sequence ID" value="MPN09498.1"/>
    <property type="molecule type" value="Genomic_DNA"/>
</dbReference>
<evidence type="ECO:0000256" key="1">
    <source>
        <dbReference type="ARBA" id="ARBA00010231"/>
    </source>
</evidence>
<reference evidence="6" key="1">
    <citation type="submission" date="2019-08" db="EMBL/GenBank/DDBJ databases">
        <authorList>
            <person name="Kucharzyk K."/>
            <person name="Murdoch R.W."/>
            <person name="Higgins S."/>
            <person name="Loffler F."/>
        </authorList>
    </citation>
    <scope>NUCLEOTIDE SEQUENCE</scope>
</reference>
<protein>
    <submittedName>
        <fullName evidence="6">Phosphoglucomutase</fullName>
        <ecNumber evidence="6">5.4.2.2</ecNumber>
    </submittedName>
</protein>
<dbReference type="GO" id="GO:0008973">
    <property type="term" value="F:phosphopentomutase activity"/>
    <property type="evidence" value="ECO:0007669"/>
    <property type="project" value="TreeGrafter"/>
</dbReference>
<dbReference type="GO" id="GO:0004614">
    <property type="term" value="F:phosphoglucomutase activity"/>
    <property type="evidence" value="ECO:0007669"/>
    <property type="project" value="UniProtKB-EC"/>
</dbReference>
<name>A0A645F564_9ZZZZ</name>
<dbReference type="PANTHER" id="PTHR45745:SF1">
    <property type="entry name" value="PHOSPHOGLUCOMUTASE 2B-RELATED"/>
    <property type="match status" value="1"/>
</dbReference>
<dbReference type="PANTHER" id="PTHR45745">
    <property type="entry name" value="PHOSPHOMANNOMUTASE 45A"/>
    <property type="match status" value="1"/>
</dbReference>
<sequence length="180" mass="20198">MSYVDKYNLWIDSDYIDENTKKELRDIRDEKDLEDRFYRELEFGTGGLRGIIGAGTNRMNIYTVGKATQGLANYLNSNYTEDKSVAIAHDSRIMSREFAEAAAGVLAANGIKVYIFDSLRPTPMLSYTTRHLNCSAGICVTASHNPKAYNGYKVYGADGCQITDEKAKYILNSIENVDDF</sequence>
<feature type="domain" description="Alpha-D-phosphohexomutase alpha/beta/alpha" evidence="5">
    <location>
        <begin position="42"/>
        <end position="177"/>
    </location>
</feature>
<keyword evidence="4 6" id="KW-0413">Isomerase</keyword>